<sequence length="297" mass="32628">MANEIRCAVPAGDICGEGAVWHPEQSALYWADINRFLVHQFTPATSSIRTWMFDEPVTSVSLTEDSELLLLVLASKIGLWSPRDHPRVDTIYKLPTAPEMRFNDAGVDPRGSLWAGTMRNNVGPHGEELDVTFSDGVLYRIDPDGAAMEWKKGVRLSNTVAWSPDHKRFYFGDTRANTISQFAYDEATGAISEERPLLNGYEHGAPDGSAMDAEGFLWNARPGAGCLLRIAPNGHVEQTVKLPVSRPTTCAFGGDDLKTLYITSARSAEQYSGSVFALQTQVRGVPAGRFRLRHGNS</sequence>
<feature type="binding site" evidence="3">
    <location>
        <position position="17"/>
    </location>
    <ligand>
        <name>a divalent metal cation</name>
        <dbReference type="ChEBI" id="CHEBI:60240"/>
    </ligand>
</feature>
<dbReference type="OrthoDB" id="2633250at2"/>
<dbReference type="GO" id="GO:0005509">
    <property type="term" value="F:calcium ion binding"/>
    <property type="evidence" value="ECO:0007669"/>
    <property type="project" value="TreeGrafter"/>
</dbReference>
<dbReference type="InterPro" id="IPR005511">
    <property type="entry name" value="SMP-30"/>
</dbReference>
<dbReference type="SUPFAM" id="SSF63829">
    <property type="entry name" value="Calcium-dependent phosphotriesterase"/>
    <property type="match status" value="1"/>
</dbReference>
<comment type="similarity">
    <text evidence="1">Belongs to the SMP-30/CGR1 family.</text>
</comment>
<evidence type="ECO:0000256" key="2">
    <source>
        <dbReference type="PIRSR" id="PIRSR605511-1"/>
    </source>
</evidence>
<dbReference type="Gene3D" id="2.120.10.30">
    <property type="entry name" value="TolB, C-terminal domain"/>
    <property type="match status" value="1"/>
</dbReference>
<dbReference type="GO" id="GO:0004341">
    <property type="term" value="F:gluconolactonase activity"/>
    <property type="evidence" value="ECO:0007669"/>
    <property type="project" value="TreeGrafter"/>
</dbReference>
<dbReference type="PRINTS" id="PR01790">
    <property type="entry name" value="SMP30FAMILY"/>
</dbReference>
<feature type="binding site" evidence="3">
    <location>
        <position position="101"/>
    </location>
    <ligand>
        <name>substrate</name>
    </ligand>
</feature>
<dbReference type="AlphaFoldDB" id="A0A2N9L3D5"/>
<dbReference type="PANTHER" id="PTHR10907:SF47">
    <property type="entry name" value="REGUCALCIN"/>
    <property type="match status" value="1"/>
</dbReference>
<dbReference type="PANTHER" id="PTHR10907">
    <property type="entry name" value="REGUCALCIN"/>
    <property type="match status" value="1"/>
</dbReference>
<feature type="binding site" evidence="3">
    <location>
        <position position="158"/>
    </location>
    <ligand>
        <name>a divalent metal cation</name>
        <dbReference type="ChEBI" id="CHEBI:60240"/>
    </ligand>
</feature>
<dbReference type="InterPro" id="IPR013658">
    <property type="entry name" value="SGL"/>
</dbReference>
<evidence type="ECO:0000313" key="6">
    <source>
        <dbReference type="Proteomes" id="UP000239735"/>
    </source>
</evidence>
<evidence type="ECO:0000256" key="1">
    <source>
        <dbReference type="ARBA" id="ARBA00008853"/>
    </source>
</evidence>
<feature type="binding site" evidence="3">
    <location>
        <position position="103"/>
    </location>
    <ligand>
        <name>substrate</name>
    </ligand>
</feature>
<feature type="binding site" evidence="3">
    <location>
        <position position="207"/>
    </location>
    <ligand>
        <name>a divalent metal cation</name>
        <dbReference type="ChEBI" id="CHEBI:60240"/>
    </ligand>
</feature>
<reference evidence="6" key="1">
    <citation type="submission" date="2018-02" db="EMBL/GenBank/DDBJ databases">
        <authorList>
            <person name="Hausmann B."/>
        </authorList>
    </citation>
    <scope>NUCLEOTIDE SEQUENCE [LARGE SCALE GENOMIC DNA]</scope>
    <source>
        <strain evidence="6">Peat soil MAG SbA5</strain>
    </source>
</reference>
<protein>
    <recommendedName>
        <fullName evidence="4">SMP-30/Gluconolactonase/LRE-like region domain-containing protein</fullName>
    </recommendedName>
</protein>
<dbReference type="Pfam" id="PF08450">
    <property type="entry name" value="SGL"/>
    <property type="match status" value="1"/>
</dbReference>
<gene>
    <name evidence="5" type="ORF">SBA5_110013</name>
</gene>
<evidence type="ECO:0000313" key="5">
    <source>
        <dbReference type="EMBL" id="SPE17653.1"/>
    </source>
</evidence>
<keyword evidence="3" id="KW-0862">Zinc</keyword>
<proteinExistence type="inferred from homology"/>
<comment type="cofactor">
    <cofactor evidence="3">
        <name>Zn(2+)</name>
        <dbReference type="ChEBI" id="CHEBI:29105"/>
    </cofactor>
    <text evidence="3">Binds 1 divalent metal cation per subunit.</text>
</comment>
<dbReference type="GO" id="GO:0019853">
    <property type="term" value="P:L-ascorbic acid biosynthetic process"/>
    <property type="evidence" value="ECO:0007669"/>
    <property type="project" value="TreeGrafter"/>
</dbReference>
<feature type="active site" description="Proton donor/acceptor" evidence="2">
    <location>
        <position position="207"/>
    </location>
</feature>
<feature type="domain" description="SMP-30/Gluconolactonase/LRE-like region" evidence="4">
    <location>
        <begin position="15"/>
        <end position="266"/>
    </location>
</feature>
<dbReference type="EMBL" id="OKRB01000013">
    <property type="protein sequence ID" value="SPE17653.1"/>
    <property type="molecule type" value="Genomic_DNA"/>
</dbReference>
<accession>A0A2N9L3D5</accession>
<evidence type="ECO:0000259" key="4">
    <source>
        <dbReference type="Pfam" id="PF08450"/>
    </source>
</evidence>
<evidence type="ECO:0000256" key="3">
    <source>
        <dbReference type="PIRSR" id="PIRSR605511-2"/>
    </source>
</evidence>
<organism evidence="5 6">
    <name type="scientific">Candidatus Sulfuritelmatomonas gaucii</name>
    <dbReference type="NCBI Taxonomy" id="2043161"/>
    <lineage>
        <taxon>Bacteria</taxon>
        <taxon>Pseudomonadati</taxon>
        <taxon>Acidobacteriota</taxon>
        <taxon>Terriglobia</taxon>
        <taxon>Terriglobales</taxon>
        <taxon>Acidobacteriaceae</taxon>
        <taxon>Candidatus Sulfuritelmatomonas</taxon>
    </lineage>
</organism>
<dbReference type="Proteomes" id="UP000239735">
    <property type="component" value="Unassembled WGS sequence"/>
</dbReference>
<keyword evidence="3" id="KW-0479">Metal-binding</keyword>
<dbReference type="InterPro" id="IPR011042">
    <property type="entry name" value="6-blade_b-propeller_TolB-like"/>
</dbReference>
<name>A0A2N9L3D5_9BACT</name>